<proteinExistence type="inferred from homology"/>
<evidence type="ECO:0000256" key="5">
    <source>
        <dbReference type="ARBA" id="ARBA00023136"/>
    </source>
</evidence>
<keyword evidence="4 6" id="KW-1133">Transmembrane helix</keyword>
<evidence type="ECO:0000256" key="6">
    <source>
        <dbReference type="SAM" id="Phobius"/>
    </source>
</evidence>
<accession>A0A4Q7UV21</accession>
<feature type="transmembrane region" description="Helical" evidence="6">
    <location>
        <begin position="202"/>
        <end position="221"/>
    </location>
</feature>
<comment type="caution">
    <text evidence="7">The sequence shown here is derived from an EMBL/GenBank/DDBJ whole genome shotgun (WGS) entry which is preliminary data.</text>
</comment>
<dbReference type="Pfam" id="PF01554">
    <property type="entry name" value="MatE"/>
    <property type="match status" value="1"/>
</dbReference>
<dbReference type="EMBL" id="SHKL01000001">
    <property type="protein sequence ID" value="RZT84778.1"/>
    <property type="molecule type" value="Genomic_DNA"/>
</dbReference>
<feature type="transmembrane region" description="Helical" evidence="6">
    <location>
        <begin position="426"/>
        <end position="446"/>
    </location>
</feature>
<evidence type="ECO:0000256" key="3">
    <source>
        <dbReference type="ARBA" id="ARBA00022692"/>
    </source>
</evidence>
<gene>
    <name evidence="7" type="ORF">EV383_1633</name>
</gene>
<protein>
    <submittedName>
        <fullName evidence="7">Putative MATE family efflux protein</fullName>
    </submittedName>
</protein>
<dbReference type="OrthoDB" id="5242355at2"/>
<dbReference type="Proteomes" id="UP000291591">
    <property type="component" value="Unassembled WGS sequence"/>
</dbReference>
<comment type="subcellular location">
    <subcellularLocation>
        <location evidence="1">Membrane</location>
        <topology evidence="1">Multi-pass membrane protein</topology>
    </subcellularLocation>
</comment>
<keyword evidence="5 6" id="KW-0472">Membrane</keyword>
<feature type="transmembrane region" description="Helical" evidence="6">
    <location>
        <begin position="452"/>
        <end position="471"/>
    </location>
</feature>
<feature type="transmembrane region" description="Helical" evidence="6">
    <location>
        <begin position="359"/>
        <end position="378"/>
    </location>
</feature>
<dbReference type="RefSeq" id="WP_130289337.1">
    <property type="nucleotide sequence ID" value="NZ_SHKL01000001.1"/>
</dbReference>
<dbReference type="PANTHER" id="PTHR42893:SF46">
    <property type="entry name" value="PROTEIN DETOXIFICATION 44, CHLOROPLASTIC"/>
    <property type="match status" value="1"/>
</dbReference>
<dbReference type="InterPro" id="IPR002528">
    <property type="entry name" value="MATE_fam"/>
</dbReference>
<dbReference type="GO" id="GO:0042910">
    <property type="term" value="F:xenobiotic transmembrane transporter activity"/>
    <property type="evidence" value="ECO:0007669"/>
    <property type="project" value="InterPro"/>
</dbReference>
<feature type="transmembrane region" description="Helical" evidence="6">
    <location>
        <begin position="14"/>
        <end position="32"/>
    </location>
</feature>
<comment type="similarity">
    <text evidence="2">Belongs to the multi antimicrobial extrusion (MATE) (TC 2.A.66.1) family.</text>
</comment>
<name>A0A4Q7UV21_PSEST</name>
<keyword evidence="8" id="KW-1185">Reference proteome</keyword>
<dbReference type="PANTHER" id="PTHR42893">
    <property type="entry name" value="PROTEIN DETOXIFICATION 44, CHLOROPLASTIC-RELATED"/>
    <property type="match status" value="1"/>
</dbReference>
<evidence type="ECO:0000313" key="8">
    <source>
        <dbReference type="Proteomes" id="UP000291591"/>
    </source>
</evidence>
<feature type="transmembrane region" description="Helical" evidence="6">
    <location>
        <begin position="398"/>
        <end position="419"/>
    </location>
</feature>
<dbReference type="AlphaFoldDB" id="A0A4Q7UV21"/>
<dbReference type="InterPro" id="IPR044644">
    <property type="entry name" value="DinF-like"/>
</dbReference>
<evidence type="ECO:0000256" key="2">
    <source>
        <dbReference type="ARBA" id="ARBA00010199"/>
    </source>
</evidence>
<dbReference type="CDD" id="cd13136">
    <property type="entry name" value="MATE_DinF_like"/>
    <property type="match status" value="1"/>
</dbReference>
<evidence type="ECO:0000313" key="7">
    <source>
        <dbReference type="EMBL" id="RZT84778.1"/>
    </source>
</evidence>
<evidence type="ECO:0000256" key="4">
    <source>
        <dbReference type="ARBA" id="ARBA00022989"/>
    </source>
</evidence>
<dbReference type="NCBIfam" id="TIGR00797">
    <property type="entry name" value="matE"/>
    <property type="match status" value="1"/>
</dbReference>
<feature type="transmembrane region" description="Helical" evidence="6">
    <location>
        <begin position="137"/>
        <end position="159"/>
    </location>
</feature>
<evidence type="ECO:0000256" key="1">
    <source>
        <dbReference type="ARBA" id="ARBA00004141"/>
    </source>
</evidence>
<dbReference type="GO" id="GO:0015297">
    <property type="term" value="F:antiporter activity"/>
    <property type="evidence" value="ECO:0007669"/>
    <property type="project" value="InterPro"/>
</dbReference>
<feature type="transmembrane region" description="Helical" evidence="6">
    <location>
        <begin position="94"/>
        <end position="117"/>
    </location>
</feature>
<organism evidence="7 8">
    <name type="scientific">Pseudonocardia sediminis</name>
    <dbReference type="NCBI Taxonomy" id="1397368"/>
    <lineage>
        <taxon>Bacteria</taxon>
        <taxon>Bacillati</taxon>
        <taxon>Actinomycetota</taxon>
        <taxon>Actinomycetes</taxon>
        <taxon>Pseudonocardiales</taxon>
        <taxon>Pseudonocardiaceae</taxon>
        <taxon>Pseudonocardia</taxon>
    </lineage>
</organism>
<reference evidence="7 8" key="1">
    <citation type="submission" date="2019-02" db="EMBL/GenBank/DDBJ databases">
        <title>Sequencing the genomes of 1000 actinobacteria strains.</title>
        <authorList>
            <person name="Klenk H.-P."/>
        </authorList>
    </citation>
    <scope>NUCLEOTIDE SEQUENCE [LARGE SCALE GENOMIC DNA]</scope>
    <source>
        <strain evidence="7 8">DSM 45779</strain>
    </source>
</reference>
<feature type="transmembrane region" description="Helical" evidence="6">
    <location>
        <begin position="171"/>
        <end position="190"/>
    </location>
</feature>
<keyword evidence="3 6" id="KW-0812">Transmembrane</keyword>
<dbReference type="GO" id="GO:0005886">
    <property type="term" value="C:plasma membrane"/>
    <property type="evidence" value="ECO:0007669"/>
    <property type="project" value="TreeGrafter"/>
</dbReference>
<sequence>MSSLRRSEGGARDILRLAVPALPVLAAEPLYVLVDTAVVGRLGAVPLAGLAVAGVLFSQVTTQLNFLSYGTTARASRLHGAGRRSDAVTEGVQATWLALGVGLLVLVAGQLLAGPVSRALAGAGTPSGDAVAAGAESWLRIALFGAPLVLVTLAGNGWMRGVQDTVRPLRYVIAGNGLSALLCPLLVFGIGGWDGWGLEGSAVSNVVAQTVTAGFFLRALYVERATAAAGEPVRLRPMPSVLRAQAVLGRDLLLRTLGFQACFLSATAVAARFGAPSVAAHQIVLQLWVFQALVLDSVAIAAQALVGSALGSSSAAPSSASSSSSAGSSPAASSSSGAGSGAGSGGDGAARARAVAARVTRYGLVLGVGFGVLFAALYPFLPGVFTSDVAVLAVVPMAWWFFAGLQPIAGVVFALDGVLLGAGDAAFLRTTTLIAALGGFLPMIWASLVFDWGLAGIWAGLSAFMVIRLVAVGRRGWSGKWAVTGAVRA</sequence>